<dbReference type="Pfam" id="PF09917">
    <property type="entry name" value="DUF2147"/>
    <property type="match status" value="1"/>
</dbReference>
<feature type="domain" description="DUF2147" evidence="2">
    <location>
        <begin position="25"/>
        <end position="131"/>
    </location>
</feature>
<dbReference type="PANTHER" id="PTHR36919:SF3">
    <property type="entry name" value="BLL5882 PROTEIN"/>
    <property type="match status" value="1"/>
</dbReference>
<name>A0A2R8AEE7_9RHOB</name>
<evidence type="ECO:0000313" key="3">
    <source>
        <dbReference type="EMBL" id="SPF30633.1"/>
    </source>
</evidence>
<dbReference type="EMBL" id="OMKW01000004">
    <property type="protein sequence ID" value="SPF30633.1"/>
    <property type="molecule type" value="Genomic_DNA"/>
</dbReference>
<evidence type="ECO:0000313" key="4">
    <source>
        <dbReference type="Proteomes" id="UP000244932"/>
    </source>
</evidence>
<dbReference type="PANTHER" id="PTHR36919">
    <property type="entry name" value="BLR1215 PROTEIN"/>
    <property type="match status" value="1"/>
</dbReference>
<organism evidence="3 4">
    <name type="scientific">Pontivivens insulae</name>
    <dbReference type="NCBI Taxonomy" id="1639689"/>
    <lineage>
        <taxon>Bacteria</taxon>
        <taxon>Pseudomonadati</taxon>
        <taxon>Pseudomonadota</taxon>
        <taxon>Alphaproteobacteria</taxon>
        <taxon>Rhodobacterales</taxon>
        <taxon>Paracoccaceae</taxon>
        <taxon>Pontivivens</taxon>
    </lineage>
</organism>
<dbReference type="Gene3D" id="2.40.128.520">
    <property type="match status" value="1"/>
</dbReference>
<proteinExistence type="predicted"/>
<keyword evidence="4" id="KW-1185">Reference proteome</keyword>
<evidence type="ECO:0000259" key="2">
    <source>
        <dbReference type="Pfam" id="PF09917"/>
    </source>
</evidence>
<evidence type="ECO:0000256" key="1">
    <source>
        <dbReference type="SAM" id="SignalP"/>
    </source>
</evidence>
<dbReference type="RefSeq" id="WP_108783354.1">
    <property type="nucleotide sequence ID" value="NZ_OMKW01000004.1"/>
</dbReference>
<reference evidence="3 4" key="1">
    <citation type="submission" date="2018-03" db="EMBL/GenBank/DDBJ databases">
        <authorList>
            <person name="Keele B.F."/>
        </authorList>
    </citation>
    <scope>NUCLEOTIDE SEQUENCE [LARGE SCALE GENOMIC DNA]</scope>
    <source>
        <strain evidence="3 4">CeCT 8812</strain>
    </source>
</reference>
<keyword evidence="1" id="KW-0732">Signal</keyword>
<dbReference type="OrthoDB" id="9811671at2"/>
<dbReference type="Proteomes" id="UP000244932">
    <property type="component" value="Unassembled WGS sequence"/>
</dbReference>
<dbReference type="AlphaFoldDB" id="A0A2R8AEE7"/>
<dbReference type="InterPro" id="IPR019223">
    <property type="entry name" value="DUF2147"/>
</dbReference>
<accession>A0A2R8AEE7</accession>
<sequence length="133" mass="13976">MKRITALALSLAFAPLSAIAQDATGLWQSAPSEETGAYITVQIGACQGAPEERCGVIRGVFNADGTPGAQDIVGEPIIWGMEPDGAGAWSGGTIWAPDQDKTYNSKMELSGADLEVSGCVLFICRAQTWTRVN</sequence>
<feature type="chain" id="PRO_5015343994" description="DUF2147 domain-containing protein" evidence="1">
    <location>
        <begin position="21"/>
        <end position="133"/>
    </location>
</feature>
<feature type="signal peptide" evidence="1">
    <location>
        <begin position="1"/>
        <end position="20"/>
    </location>
</feature>
<gene>
    <name evidence="3" type="ORF">POI8812_02973</name>
</gene>
<protein>
    <recommendedName>
        <fullName evidence="2">DUF2147 domain-containing protein</fullName>
    </recommendedName>
</protein>